<dbReference type="AlphaFoldDB" id="A0AAJ0YC30"/>
<evidence type="ECO:0000256" key="1">
    <source>
        <dbReference type="SAM" id="SignalP"/>
    </source>
</evidence>
<dbReference type="Proteomes" id="UP000195540">
    <property type="component" value="Chromosome"/>
</dbReference>
<sequence length="228" mass="25093">MKKKFLYLALLTIVSSSSFAAIPSAKLQINGDIKPPTCAINGGNQEILFDYGNISPSIIPENAKYALGSQRRDIKIICDVDTFLTFTVSDLFTANKAGTWKSGTFGLVNAKNNQQEVGGFLIRAYNIEIDGKKAFFGRVKEQEKWKSNIIVKDAIMGWTNATQFVIHKDYLDLASGKVFSTTLETGGTESNPDYGYILSKQELAKEDIDISEGLDYIGQATITFNFGV</sequence>
<name>A0AAJ0YC30_PROMI</name>
<dbReference type="InterPro" id="IPR008966">
    <property type="entry name" value="Adhesion_dom_sf"/>
</dbReference>
<feature type="signal peptide" evidence="1">
    <location>
        <begin position="1"/>
        <end position="20"/>
    </location>
</feature>
<feature type="chain" id="PRO_5044168304" description="DUF1120 domain-containing protein" evidence="1">
    <location>
        <begin position="21"/>
        <end position="228"/>
    </location>
</feature>
<reference evidence="2 3" key="1">
    <citation type="submission" date="2017-05" db="EMBL/GenBank/DDBJ databases">
        <title>Whole genome sequencing of Proteus mirabilis AR_0155.</title>
        <authorList>
            <person name="Conlan S."/>
            <person name="Thomas P.J."/>
            <person name="Mullikin J."/>
            <person name="Frank K.M."/>
            <person name="Segre J.A."/>
        </authorList>
    </citation>
    <scope>NUCLEOTIDE SEQUENCE [LARGE SCALE GENOMIC DNA]</scope>
    <source>
        <strain evidence="2 3">AR_0155</strain>
    </source>
</reference>
<accession>A0AAJ0YC30</accession>
<evidence type="ECO:0000313" key="2">
    <source>
        <dbReference type="EMBL" id="ARX34248.1"/>
    </source>
</evidence>
<keyword evidence="1" id="KW-0732">Signal</keyword>
<protein>
    <recommendedName>
        <fullName evidence="4">DUF1120 domain-containing protein</fullName>
    </recommendedName>
</protein>
<proteinExistence type="predicted"/>
<evidence type="ECO:0000313" key="3">
    <source>
        <dbReference type="Proteomes" id="UP000195540"/>
    </source>
</evidence>
<dbReference type="RefSeq" id="WP_063108430.1">
    <property type="nucleotide sequence ID" value="NZ_BGKS01000176.1"/>
</dbReference>
<gene>
    <name evidence="2" type="ORF">AM402_08855</name>
</gene>
<evidence type="ECO:0008006" key="4">
    <source>
        <dbReference type="Google" id="ProtNLM"/>
    </source>
</evidence>
<dbReference type="EMBL" id="CP021694">
    <property type="protein sequence ID" value="ARX34248.1"/>
    <property type="molecule type" value="Genomic_DNA"/>
</dbReference>
<organism evidence="2 3">
    <name type="scientific">Proteus mirabilis</name>
    <dbReference type="NCBI Taxonomy" id="584"/>
    <lineage>
        <taxon>Bacteria</taxon>
        <taxon>Pseudomonadati</taxon>
        <taxon>Pseudomonadota</taxon>
        <taxon>Gammaproteobacteria</taxon>
        <taxon>Enterobacterales</taxon>
        <taxon>Morganellaceae</taxon>
        <taxon>Proteus</taxon>
    </lineage>
</organism>
<dbReference type="SUPFAM" id="SSF49401">
    <property type="entry name" value="Bacterial adhesins"/>
    <property type="match status" value="1"/>
</dbReference>